<evidence type="ECO:0000256" key="6">
    <source>
        <dbReference type="ARBA" id="ARBA00022741"/>
    </source>
</evidence>
<comment type="subcellular location">
    <subcellularLocation>
        <location evidence="1">Cell inner membrane</location>
        <topology evidence="1">Multi-pass membrane protein</topology>
    </subcellularLocation>
</comment>
<evidence type="ECO:0000256" key="8">
    <source>
        <dbReference type="ARBA" id="ARBA00022989"/>
    </source>
</evidence>
<dbReference type="InterPro" id="IPR011527">
    <property type="entry name" value="ABC1_TM_dom"/>
</dbReference>
<evidence type="ECO:0000256" key="3">
    <source>
        <dbReference type="ARBA" id="ARBA00022475"/>
    </source>
</evidence>
<dbReference type="GO" id="GO:0005886">
    <property type="term" value="C:plasma membrane"/>
    <property type="evidence" value="ECO:0007669"/>
    <property type="project" value="UniProtKB-SubCell"/>
</dbReference>
<dbReference type="AlphaFoldDB" id="A0AA37XFY9"/>
<dbReference type="Proteomes" id="UP001157161">
    <property type="component" value="Unassembled WGS sequence"/>
</dbReference>
<protein>
    <submittedName>
        <fullName evidence="15">Multidrug ABC transporter ATP-binding protein</fullName>
    </submittedName>
</protein>
<dbReference type="Gene3D" id="3.40.50.300">
    <property type="entry name" value="P-loop containing nucleotide triphosphate hydrolases"/>
    <property type="match status" value="1"/>
</dbReference>
<dbReference type="PROSITE" id="PS50929">
    <property type="entry name" value="ABC_TM1F"/>
    <property type="match status" value="1"/>
</dbReference>
<dbReference type="Gene3D" id="1.20.1560.10">
    <property type="entry name" value="ABC transporter type 1, transmembrane domain"/>
    <property type="match status" value="1"/>
</dbReference>
<gene>
    <name evidence="15" type="ORF">GCM10025875_28100</name>
</gene>
<reference evidence="15" key="1">
    <citation type="journal article" date="2014" name="Int. J. Syst. Evol. Microbiol.">
        <title>Complete genome sequence of Corynebacterium casei LMG S-19264T (=DSM 44701T), isolated from a smear-ripened cheese.</title>
        <authorList>
            <consortium name="US DOE Joint Genome Institute (JGI-PGF)"/>
            <person name="Walter F."/>
            <person name="Albersmeier A."/>
            <person name="Kalinowski J."/>
            <person name="Ruckert C."/>
        </authorList>
    </citation>
    <scope>NUCLEOTIDE SEQUENCE</scope>
    <source>
        <strain evidence="15">NBRC 112290</strain>
    </source>
</reference>
<keyword evidence="2" id="KW-0813">Transport</keyword>
<dbReference type="GO" id="GO:0015421">
    <property type="term" value="F:ABC-type oligopeptide transporter activity"/>
    <property type="evidence" value="ECO:0007669"/>
    <property type="project" value="TreeGrafter"/>
</dbReference>
<evidence type="ECO:0000256" key="12">
    <source>
        <dbReference type="SAM" id="Phobius"/>
    </source>
</evidence>
<evidence type="ECO:0000313" key="15">
    <source>
        <dbReference type="EMBL" id="GMA32818.1"/>
    </source>
</evidence>
<dbReference type="EMBL" id="BSUM01000001">
    <property type="protein sequence ID" value="GMA32818.1"/>
    <property type="molecule type" value="Genomic_DNA"/>
</dbReference>
<evidence type="ECO:0000256" key="1">
    <source>
        <dbReference type="ARBA" id="ARBA00004429"/>
    </source>
</evidence>
<dbReference type="CDD" id="cd18550">
    <property type="entry name" value="ABC_6TM_exporter_like"/>
    <property type="match status" value="1"/>
</dbReference>
<organism evidence="15 16">
    <name type="scientific">Litorihabitans aurantiacus</name>
    <dbReference type="NCBI Taxonomy" id="1930061"/>
    <lineage>
        <taxon>Bacteria</taxon>
        <taxon>Bacillati</taxon>
        <taxon>Actinomycetota</taxon>
        <taxon>Actinomycetes</taxon>
        <taxon>Micrococcales</taxon>
        <taxon>Beutenbergiaceae</taxon>
        <taxon>Litorihabitans</taxon>
    </lineage>
</organism>
<dbReference type="SUPFAM" id="SSF90123">
    <property type="entry name" value="ABC transporter transmembrane region"/>
    <property type="match status" value="1"/>
</dbReference>
<keyword evidence="8 12" id="KW-1133">Transmembrane helix</keyword>
<comment type="similarity">
    <text evidence="10">Belongs to the ABC transporter superfamily. Siderophore-Fe(3+) uptake transporter (SIUT) (TC 3.A.1.21) family.</text>
</comment>
<dbReference type="Pfam" id="PF00664">
    <property type="entry name" value="ABC_membrane"/>
    <property type="match status" value="1"/>
</dbReference>
<dbReference type="GO" id="GO:0005524">
    <property type="term" value="F:ATP binding"/>
    <property type="evidence" value="ECO:0007669"/>
    <property type="project" value="UniProtKB-KW"/>
</dbReference>
<evidence type="ECO:0000256" key="4">
    <source>
        <dbReference type="ARBA" id="ARBA00022519"/>
    </source>
</evidence>
<feature type="compositionally biased region" description="Basic and acidic residues" evidence="11">
    <location>
        <begin position="35"/>
        <end position="45"/>
    </location>
</feature>
<feature type="transmembrane region" description="Helical" evidence="12">
    <location>
        <begin position="112"/>
        <end position="132"/>
    </location>
</feature>
<evidence type="ECO:0000259" key="13">
    <source>
        <dbReference type="PROSITE" id="PS50893"/>
    </source>
</evidence>
<feature type="region of interest" description="Disordered" evidence="11">
    <location>
        <begin position="1"/>
        <end position="45"/>
    </location>
</feature>
<dbReference type="FunFam" id="3.40.50.300:FF:000221">
    <property type="entry name" value="Multidrug ABC transporter ATP-binding protein"/>
    <property type="match status" value="1"/>
</dbReference>
<feature type="domain" description="ABC transporter" evidence="13">
    <location>
        <begin position="390"/>
        <end position="625"/>
    </location>
</feature>
<feature type="domain" description="ABC transmembrane type-1" evidence="14">
    <location>
        <begin position="72"/>
        <end position="356"/>
    </location>
</feature>
<dbReference type="SMART" id="SM00382">
    <property type="entry name" value="AAA"/>
    <property type="match status" value="1"/>
</dbReference>
<dbReference type="InterPro" id="IPR003439">
    <property type="entry name" value="ABC_transporter-like_ATP-bd"/>
</dbReference>
<evidence type="ECO:0000256" key="9">
    <source>
        <dbReference type="ARBA" id="ARBA00023136"/>
    </source>
</evidence>
<evidence type="ECO:0000256" key="11">
    <source>
        <dbReference type="SAM" id="MobiDB-lite"/>
    </source>
</evidence>
<reference evidence="15" key="2">
    <citation type="submission" date="2023-02" db="EMBL/GenBank/DDBJ databases">
        <authorList>
            <person name="Sun Q."/>
            <person name="Mori K."/>
        </authorList>
    </citation>
    <scope>NUCLEOTIDE SEQUENCE</scope>
    <source>
        <strain evidence="15">NBRC 112290</strain>
    </source>
</reference>
<feature type="transmembrane region" description="Helical" evidence="12">
    <location>
        <begin position="71"/>
        <end position="91"/>
    </location>
</feature>
<dbReference type="InterPro" id="IPR027417">
    <property type="entry name" value="P-loop_NTPase"/>
</dbReference>
<dbReference type="PROSITE" id="PS00211">
    <property type="entry name" value="ABC_TRANSPORTER_1"/>
    <property type="match status" value="1"/>
</dbReference>
<dbReference type="Pfam" id="PF00005">
    <property type="entry name" value="ABC_tran"/>
    <property type="match status" value="1"/>
</dbReference>
<dbReference type="PROSITE" id="PS50893">
    <property type="entry name" value="ABC_TRANSPORTER_2"/>
    <property type="match status" value="1"/>
</dbReference>
<keyword evidence="6" id="KW-0547">Nucleotide-binding</keyword>
<feature type="transmembrane region" description="Helical" evidence="12">
    <location>
        <begin position="201"/>
        <end position="225"/>
    </location>
</feature>
<evidence type="ECO:0000313" key="16">
    <source>
        <dbReference type="Proteomes" id="UP001157161"/>
    </source>
</evidence>
<evidence type="ECO:0000256" key="5">
    <source>
        <dbReference type="ARBA" id="ARBA00022692"/>
    </source>
</evidence>
<dbReference type="PANTHER" id="PTHR43394:SF1">
    <property type="entry name" value="ATP-BINDING CASSETTE SUB-FAMILY B MEMBER 10, MITOCHONDRIAL"/>
    <property type="match status" value="1"/>
</dbReference>
<keyword evidence="9 12" id="KW-0472">Membrane</keyword>
<evidence type="ECO:0000259" key="14">
    <source>
        <dbReference type="PROSITE" id="PS50929"/>
    </source>
</evidence>
<dbReference type="PANTHER" id="PTHR43394">
    <property type="entry name" value="ATP-DEPENDENT PERMEASE MDL1, MITOCHONDRIAL"/>
    <property type="match status" value="1"/>
</dbReference>
<dbReference type="InterPro" id="IPR039421">
    <property type="entry name" value="Type_1_exporter"/>
</dbReference>
<evidence type="ECO:0000256" key="7">
    <source>
        <dbReference type="ARBA" id="ARBA00022840"/>
    </source>
</evidence>
<dbReference type="RefSeq" id="WP_284251510.1">
    <property type="nucleotide sequence ID" value="NZ_BSUM01000001.1"/>
</dbReference>
<proteinExistence type="inferred from homology"/>
<name>A0AA37XFY9_9MICO</name>
<keyword evidence="16" id="KW-1185">Reference proteome</keyword>
<keyword evidence="5 12" id="KW-0812">Transmembrane</keyword>
<keyword evidence="3" id="KW-1003">Cell membrane</keyword>
<feature type="transmembrane region" description="Helical" evidence="12">
    <location>
        <begin position="298"/>
        <end position="316"/>
    </location>
</feature>
<dbReference type="SUPFAM" id="SSF52540">
    <property type="entry name" value="P-loop containing nucleoside triphosphate hydrolases"/>
    <property type="match status" value="1"/>
</dbReference>
<dbReference type="InterPro" id="IPR017871">
    <property type="entry name" value="ABC_transporter-like_CS"/>
</dbReference>
<dbReference type="InterPro" id="IPR003593">
    <property type="entry name" value="AAA+_ATPase"/>
</dbReference>
<dbReference type="InterPro" id="IPR036640">
    <property type="entry name" value="ABC1_TM_sf"/>
</dbReference>
<accession>A0AA37XFY9</accession>
<evidence type="ECO:0000256" key="2">
    <source>
        <dbReference type="ARBA" id="ARBA00022448"/>
    </source>
</evidence>
<keyword evidence="7 15" id="KW-0067">ATP-binding</keyword>
<sequence>MSGREEPTITAHPTPNPDARTGRPGGAPTPAPHRGRGEPARRDPADVAQLAAHPVSYRRIGGLFAPYTGRLAVVVALIVASSAIGLATPFLTREIIDHALPRQDVALLVRCVVALIAVAAATAVIGVLQTWLATGVGQRIMHRLRTQLFAHLQRQDLGFFTRTRAGEVTSRLTNDIAGVQNVVTSSATSAAANVTTVVGTLVAMLALSWRLTLLSLVVIPPAIWISRKVAVMRRDVTARRQAALADLHGQIDESLSVSGVTLAKTLGSGPALAERFTTSSRGMLGLEVAAQLAGRWRMATMTVIFAAMPAVLYLAAGFPVTSGGMTIGTLVAFTALQGGLFRPLTGLLDVGVQLTASTALFSRLFEHLDLPVLIDDPADPVPFTDVSGAVTFDDVTFRYPGADRDAVSHVSLSVPAGGHLALVGATGSGKTTLSSLVPRLHDVTTGAVRIDGVDVRDFALADLAAAVGVVSQESYLLHASVADNLRAARPDATDAEIEAAARAARLHDVVTALPDGYETLVGARGHRFSGGERQRVAIARTLLRDPRVLVLDEATSALDNTTERAVQEALDAVARGRTTITIAHRLSTVRDADVIAVLDGGRVLEQGTHAQLLAADGAYARLWRDAGAGAGAGVAADAGADVGARVDVPTPSGALVA</sequence>
<dbReference type="GO" id="GO:0016887">
    <property type="term" value="F:ATP hydrolysis activity"/>
    <property type="evidence" value="ECO:0007669"/>
    <property type="project" value="InterPro"/>
</dbReference>
<comment type="caution">
    <text evidence="15">The sequence shown here is derived from an EMBL/GenBank/DDBJ whole genome shotgun (WGS) entry which is preliminary data.</text>
</comment>
<keyword evidence="4" id="KW-0997">Cell inner membrane</keyword>
<evidence type="ECO:0000256" key="10">
    <source>
        <dbReference type="ARBA" id="ARBA00023455"/>
    </source>
</evidence>